<dbReference type="EMBL" id="KN822008">
    <property type="protein sequence ID" value="KIM68737.1"/>
    <property type="molecule type" value="Genomic_DNA"/>
</dbReference>
<proteinExistence type="predicted"/>
<organism evidence="2 3">
    <name type="scientific">Scleroderma citrinum Foug A</name>
    <dbReference type="NCBI Taxonomy" id="1036808"/>
    <lineage>
        <taxon>Eukaryota</taxon>
        <taxon>Fungi</taxon>
        <taxon>Dikarya</taxon>
        <taxon>Basidiomycota</taxon>
        <taxon>Agaricomycotina</taxon>
        <taxon>Agaricomycetes</taxon>
        <taxon>Agaricomycetidae</taxon>
        <taxon>Boletales</taxon>
        <taxon>Sclerodermatineae</taxon>
        <taxon>Sclerodermataceae</taxon>
        <taxon>Scleroderma</taxon>
    </lineage>
</organism>
<gene>
    <name evidence="2" type="ORF">SCLCIDRAFT_1208937</name>
</gene>
<dbReference type="Proteomes" id="UP000053989">
    <property type="component" value="Unassembled WGS sequence"/>
</dbReference>
<reference evidence="3" key="2">
    <citation type="submission" date="2015-01" db="EMBL/GenBank/DDBJ databases">
        <title>Evolutionary Origins and Diversification of the Mycorrhizal Mutualists.</title>
        <authorList>
            <consortium name="DOE Joint Genome Institute"/>
            <consortium name="Mycorrhizal Genomics Consortium"/>
            <person name="Kohler A."/>
            <person name="Kuo A."/>
            <person name="Nagy L.G."/>
            <person name="Floudas D."/>
            <person name="Copeland A."/>
            <person name="Barry K.W."/>
            <person name="Cichocki N."/>
            <person name="Veneault-Fourrey C."/>
            <person name="LaButti K."/>
            <person name="Lindquist E.A."/>
            <person name="Lipzen A."/>
            <person name="Lundell T."/>
            <person name="Morin E."/>
            <person name="Murat C."/>
            <person name="Riley R."/>
            <person name="Ohm R."/>
            <person name="Sun H."/>
            <person name="Tunlid A."/>
            <person name="Henrissat B."/>
            <person name="Grigoriev I.V."/>
            <person name="Hibbett D.S."/>
            <person name="Martin F."/>
        </authorList>
    </citation>
    <scope>NUCLEOTIDE SEQUENCE [LARGE SCALE GENOMIC DNA]</scope>
    <source>
        <strain evidence="3">Foug A</strain>
    </source>
</reference>
<evidence type="ECO:0000313" key="2">
    <source>
        <dbReference type="EMBL" id="KIM68737.1"/>
    </source>
</evidence>
<feature type="compositionally biased region" description="Low complexity" evidence="1">
    <location>
        <begin position="30"/>
        <end position="49"/>
    </location>
</feature>
<protein>
    <submittedName>
        <fullName evidence="2">Uncharacterized protein</fullName>
    </submittedName>
</protein>
<evidence type="ECO:0000256" key="1">
    <source>
        <dbReference type="SAM" id="MobiDB-lite"/>
    </source>
</evidence>
<evidence type="ECO:0000313" key="3">
    <source>
        <dbReference type="Proteomes" id="UP000053989"/>
    </source>
</evidence>
<dbReference type="InParanoid" id="A0A0C3AUV1"/>
<dbReference type="AlphaFoldDB" id="A0A0C3AUV1"/>
<feature type="compositionally biased region" description="Basic and acidic residues" evidence="1">
    <location>
        <begin position="592"/>
        <end position="601"/>
    </location>
</feature>
<name>A0A0C3AUV1_9AGAM</name>
<keyword evidence="3" id="KW-1185">Reference proteome</keyword>
<accession>A0A0C3AUV1</accession>
<reference evidence="2 3" key="1">
    <citation type="submission" date="2014-04" db="EMBL/GenBank/DDBJ databases">
        <authorList>
            <consortium name="DOE Joint Genome Institute"/>
            <person name="Kuo A."/>
            <person name="Kohler A."/>
            <person name="Nagy L.G."/>
            <person name="Floudas D."/>
            <person name="Copeland A."/>
            <person name="Barry K.W."/>
            <person name="Cichocki N."/>
            <person name="Veneault-Fourrey C."/>
            <person name="LaButti K."/>
            <person name="Lindquist E.A."/>
            <person name="Lipzen A."/>
            <person name="Lundell T."/>
            <person name="Morin E."/>
            <person name="Murat C."/>
            <person name="Sun H."/>
            <person name="Tunlid A."/>
            <person name="Henrissat B."/>
            <person name="Grigoriev I.V."/>
            <person name="Hibbett D.S."/>
            <person name="Martin F."/>
            <person name="Nordberg H.P."/>
            <person name="Cantor M.N."/>
            <person name="Hua S.X."/>
        </authorList>
    </citation>
    <scope>NUCLEOTIDE SEQUENCE [LARGE SCALE GENOMIC DNA]</scope>
    <source>
        <strain evidence="2 3">Foug A</strain>
    </source>
</reference>
<dbReference type="HOGENOM" id="CLU_025579_0_0_1"/>
<feature type="region of interest" description="Disordered" evidence="1">
    <location>
        <begin position="30"/>
        <end position="52"/>
    </location>
</feature>
<feature type="region of interest" description="Disordered" evidence="1">
    <location>
        <begin position="592"/>
        <end position="611"/>
    </location>
</feature>
<sequence length="652" mass="73740">MHRSILSLRITPSPRVYHFTARRSHSVVLSSDTSSGLHDSNSLPSSSSSRTTNAFRERRFNALLNSLSQETPDSSDVWTCYVDFTHNLVQSELPLDIHQKVLRRCLPHPSVLRPISASRMRDGAPPRPPHVYEARLKTVIQNIRLAGEKPSLEDYHFILEQFAAVGHYTGSMQVFSELKHVHKLCPEARTFTLCMQSIAHRLSLPMYKLQRARIVADAMSSCRKLLDDFKEFNIPLTSVFLDSIIRILKETADEIVFSQLMKAGYGIDLDYPDRPESSVVGAETQPPLPFSTHALNTTLDMIGPTGNLSRLVQTFEVLTQPLPPQASQHYSSEFDDDDDDFGVVNPALTYPHRCPSAAPNTTTYCTLLKYISRAGHVPFARHYLLQAFRLDRQADRALRKQLCHSPDAALPVSIAVNRRMILSVFGLANRSKDVELMRFVGVITRRAYQRKTNDIRDYSRLQEKWRASILSPHDLQSSPAPDLLSTSAQPLPSLNCTLEEPETDARSKPFSVSTHLQVLRNDLKNIASFYEHEFLPANTRTFQRVKERLGRRVWNEKDIYLRTLDKRTVVAREEWTDIVNYKNDNVVVKNAPRFEPRDGRGAKGKRAGGWRGLSTTSALGRSPGAPFDPPLGFFNRSSHGTQAPKSEVNYVL</sequence>
<dbReference type="STRING" id="1036808.A0A0C3AUV1"/>
<dbReference type="OrthoDB" id="276151at2759"/>